<dbReference type="InterPro" id="IPR013520">
    <property type="entry name" value="Ribonucl_H"/>
</dbReference>
<reference evidence="5" key="1">
    <citation type="submission" date="2014-09" db="EMBL/GenBank/DDBJ databases">
        <authorList>
            <person name="Gomez-Valero L."/>
        </authorList>
    </citation>
    <scope>NUCLEOTIDE SEQUENCE [LARGE SCALE GENOMIC DNA]</scope>
    <source>
        <strain evidence="5">ATCC35250</strain>
    </source>
</reference>
<dbReference type="InterPro" id="IPR012337">
    <property type="entry name" value="RNaseH-like_sf"/>
</dbReference>
<gene>
    <name evidence="4" type="ORF">LHA_1065</name>
</gene>
<evidence type="ECO:0000256" key="2">
    <source>
        <dbReference type="ARBA" id="ARBA00022839"/>
    </source>
</evidence>
<dbReference type="HOGENOM" id="CLU_1893586_0_0_6"/>
<dbReference type="Pfam" id="PF00929">
    <property type="entry name" value="RNase_T"/>
    <property type="match status" value="1"/>
</dbReference>
<dbReference type="Proteomes" id="UP000032803">
    <property type="component" value="Chromosome I"/>
</dbReference>
<dbReference type="GO" id="GO:0008408">
    <property type="term" value="F:3'-5' exonuclease activity"/>
    <property type="evidence" value="ECO:0007669"/>
    <property type="project" value="TreeGrafter"/>
</dbReference>
<dbReference type="PANTHER" id="PTHR30231:SF37">
    <property type="entry name" value="EXODEOXYRIBONUCLEASE 10"/>
    <property type="match status" value="1"/>
</dbReference>
<dbReference type="Gene3D" id="3.30.420.10">
    <property type="entry name" value="Ribonuclease H-like superfamily/Ribonuclease H"/>
    <property type="match status" value="1"/>
</dbReference>
<keyword evidence="2 4" id="KW-0269">Exonuclease</keyword>
<keyword evidence="5" id="KW-1185">Reference proteome</keyword>
<dbReference type="RefSeq" id="WP_231861977.1">
    <property type="nucleotide sequence ID" value="NZ_LN681225.1"/>
</dbReference>
<evidence type="ECO:0000256" key="1">
    <source>
        <dbReference type="ARBA" id="ARBA00022722"/>
    </source>
</evidence>
<dbReference type="SUPFAM" id="SSF53098">
    <property type="entry name" value="Ribonuclease H-like"/>
    <property type="match status" value="1"/>
</dbReference>
<dbReference type="GO" id="GO:0045004">
    <property type="term" value="P:DNA replication proofreading"/>
    <property type="evidence" value="ECO:0007669"/>
    <property type="project" value="TreeGrafter"/>
</dbReference>
<accession>A0A0A8UMR7</accession>
<organism evidence="4 5">
    <name type="scientific">Legionella hackeliae</name>
    <dbReference type="NCBI Taxonomy" id="449"/>
    <lineage>
        <taxon>Bacteria</taxon>
        <taxon>Pseudomonadati</taxon>
        <taxon>Pseudomonadota</taxon>
        <taxon>Gammaproteobacteria</taxon>
        <taxon>Legionellales</taxon>
        <taxon>Legionellaceae</taxon>
        <taxon>Legionella</taxon>
    </lineage>
</organism>
<protein>
    <submittedName>
        <fullName evidence="4">Putative exonuclease</fullName>
    </submittedName>
</protein>
<sequence length="134" mass="15249">MATIIDLETMGMDAKNHEILEIGLLSFSFSTGDGIVEVIGSYNDLNDPNKLIPEEITRITGITNEDVKGKAIDRDTVYQMLKQSHLIICHNSRFDRNFLELQTPEHVGKLVEKRHFGCTLQDIDWRNRGYEAAN</sequence>
<evidence type="ECO:0000259" key="3">
    <source>
        <dbReference type="Pfam" id="PF00929"/>
    </source>
</evidence>
<dbReference type="PANTHER" id="PTHR30231">
    <property type="entry name" value="DNA POLYMERASE III SUBUNIT EPSILON"/>
    <property type="match status" value="1"/>
</dbReference>
<dbReference type="KEGG" id="lha:LHA_1065"/>
<keyword evidence="2 4" id="KW-0378">Hydrolase</keyword>
<dbReference type="EMBL" id="LN681225">
    <property type="protein sequence ID" value="CEK10125.1"/>
    <property type="molecule type" value="Genomic_DNA"/>
</dbReference>
<evidence type="ECO:0000313" key="5">
    <source>
        <dbReference type="Proteomes" id="UP000032803"/>
    </source>
</evidence>
<name>A0A0A8UMR7_LEGHA</name>
<feature type="domain" description="Exonuclease" evidence="3">
    <location>
        <begin position="4"/>
        <end position="114"/>
    </location>
</feature>
<dbReference type="STRING" id="449.LHA_1065"/>
<keyword evidence="1" id="KW-0540">Nuclease</keyword>
<dbReference type="GO" id="GO:0005829">
    <property type="term" value="C:cytosol"/>
    <property type="evidence" value="ECO:0007669"/>
    <property type="project" value="TreeGrafter"/>
</dbReference>
<dbReference type="PATRIC" id="fig|449.7.peg.588"/>
<evidence type="ECO:0000313" key="4">
    <source>
        <dbReference type="EMBL" id="CEK10125.1"/>
    </source>
</evidence>
<dbReference type="GO" id="GO:0003676">
    <property type="term" value="F:nucleic acid binding"/>
    <property type="evidence" value="ECO:0007669"/>
    <property type="project" value="InterPro"/>
</dbReference>
<dbReference type="CDD" id="cd06127">
    <property type="entry name" value="DEDDh"/>
    <property type="match status" value="1"/>
</dbReference>
<dbReference type="AlphaFoldDB" id="A0A0A8UMR7"/>
<proteinExistence type="predicted"/>
<dbReference type="InterPro" id="IPR036397">
    <property type="entry name" value="RNaseH_sf"/>
</dbReference>